<dbReference type="Pfam" id="PF00069">
    <property type="entry name" value="Pkinase"/>
    <property type="match status" value="1"/>
</dbReference>
<dbReference type="STRING" id="94128.A0A2A3ERM6"/>
<evidence type="ECO:0000259" key="1">
    <source>
        <dbReference type="PROSITE" id="PS50011"/>
    </source>
</evidence>
<dbReference type="OrthoDB" id="4062651at2759"/>
<dbReference type="InterPro" id="IPR041989">
    <property type="entry name" value="PKc_TOPK"/>
</dbReference>
<evidence type="ECO:0000313" key="3">
    <source>
        <dbReference type="Proteomes" id="UP000242457"/>
    </source>
</evidence>
<sequence length="349" mass="39812">MAEFKTPIIKKCKSRIEDNPELQTPIKIPASPFLQQIGYGCGVTVFSLERSPKVGFIRSPWAIKKRNSKIVEDKKYNERIQFEAEILRKLNHPNIIGFRAFSKLPNGEPCLAMEKLDASLGDRIEQKLDIDDDPFPANDILKIMYEIAKGLEYLHHIAYILHGDIKSYNILISSDYKIVKLCDFGVSLPLTETLEVDTSNGNFNYVGTECWSAPEIIFEDGPVTNKADIWACGLVVWEMIALSAPHIESSEMDDSYLDDSMLEMKMKNNMTNEYDTNMDDSNSFLNKIVNTKYGTRPSLPAINLGKEYEKVLEVFFACTTTDYKVRPSAKGLVNYFENYVFNNNKYLKL</sequence>
<accession>A0A2A3ERM6</accession>
<feature type="domain" description="Protein kinase" evidence="1">
    <location>
        <begin position="31"/>
        <end position="340"/>
    </location>
</feature>
<dbReference type="EMBL" id="KZ288198">
    <property type="protein sequence ID" value="PBC33691.1"/>
    <property type="molecule type" value="Genomic_DNA"/>
</dbReference>
<dbReference type="InterPro" id="IPR011009">
    <property type="entry name" value="Kinase-like_dom_sf"/>
</dbReference>
<gene>
    <name evidence="2" type="ORF">APICC_07613</name>
</gene>
<dbReference type="PROSITE" id="PS00108">
    <property type="entry name" value="PROTEIN_KINASE_ST"/>
    <property type="match status" value="1"/>
</dbReference>
<dbReference type="PANTHER" id="PTHR24361">
    <property type="entry name" value="MITOGEN-ACTIVATED KINASE KINASE KINASE"/>
    <property type="match status" value="1"/>
</dbReference>
<dbReference type="PROSITE" id="PS50011">
    <property type="entry name" value="PROTEIN_KINASE_DOM"/>
    <property type="match status" value="1"/>
</dbReference>
<dbReference type="Gene3D" id="3.30.200.20">
    <property type="entry name" value="Phosphorylase Kinase, domain 1"/>
    <property type="match status" value="1"/>
</dbReference>
<protein>
    <submittedName>
        <fullName evidence="2">Lymphokine-activated killer T-cell-originated protein kinase</fullName>
    </submittedName>
</protein>
<dbReference type="Gene3D" id="1.10.510.10">
    <property type="entry name" value="Transferase(Phosphotransferase) domain 1"/>
    <property type="match status" value="1"/>
</dbReference>
<dbReference type="AlphaFoldDB" id="A0A2A3ERM6"/>
<dbReference type="Proteomes" id="UP000242457">
    <property type="component" value="Unassembled WGS sequence"/>
</dbReference>
<evidence type="ECO:0000313" key="2">
    <source>
        <dbReference type="EMBL" id="PBC33691.1"/>
    </source>
</evidence>
<dbReference type="InterPro" id="IPR008271">
    <property type="entry name" value="Ser/Thr_kinase_AS"/>
</dbReference>
<keyword evidence="3" id="KW-1185">Reference proteome</keyword>
<reference evidence="2 3" key="1">
    <citation type="submission" date="2014-07" db="EMBL/GenBank/DDBJ databases">
        <title>Genomic and transcriptomic analysis on Apis cerana provide comprehensive insights into honey bee biology.</title>
        <authorList>
            <person name="Diao Q."/>
            <person name="Sun L."/>
            <person name="Zheng H."/>
            <person name="Zheng H."/>
            <person name="Xu S."/>
            <person name="Wang S."/>
            <person name="Zeng Z."/>
            <person name="Hu F."/>
            <person name="Su S."/>
            <person name="Wu J."/>
        </authorList>
    </citation>
    <scope>NUCLEOTIDE SEQUENCE [LARGE SCALE GENOMIC DNA]</scope>
    <source>
        <tissue evidence="2">Pupae without intestine</tissue>
    </source>
</reference>
<dbReference type="SMART" id="SM00220">
    <property type="entry name" value="S_TKc"/>
    <property type="match status" value="1"/>
</dbReference>
<keyword evidence="2" id="KW-0418">Kinase</keyword>
<organism evidence="2 3">
    <name type="scientific">Apis cerana cerana</name>
    <name type="common">Oriental honeybee</name>
    <dbReference type="NCBI Taxonomy" id="94128"/>
    <lineage>
        <taxon>Eukaryota</taxon>
        <taxon>Metazoa</taxon>
        <taxon>Ecdysozoa</taxon>
        <taxon>Arthropoda</taxon>
        <taxon>Hexapoda</taxon>
        <taxon>Insecta</taxon>
        <taxon>Pterygota</taxon>
        <taxon>Neoptera</taxon>
        <taxon>Endopterygota</taxon>
        <taxon>Hymenoptera</taxon>
        <taxon>Apocrita</taxon>
        <taxon>Aculeata</taxon>
        <taxon>Apoidea</taxon>
        <taxon>Anthophila</taxon>
        <taxon>Apidae</taxon>
        <taxon>Apis</taxon>
    </lineage>
</organism>
<name>A0A2A3ERM6_APICC</name>
<dbReference type="SUPFAM" id="SSF56112">
    <property type="entry name" value="Protein kinase-like (PK-like)"/>
    <property type="match status" value="1"/>
</dbReference>
<proteinExistence type="predicted"/>
<dbReference type="GO" id="GO:0005737">
    <property type="term" value="C:cytoplasm"/>
    <property type="evidence" value="ECO:0007669"/>
    <property type="project" value="TreeGrafter"/>
</dbReference>
<dbReference type="InterPro" id="IPR053235">
    <property type="entry name" value="Ser_Thr_kinase"/>
</dbReference>
<dbReference type="CDD" id="cd14001">
    <property type="entry name" value="PKc_TOPK"/>
    <property type="match status" value="1"/>
</dbReference>
<dbReference type="GO" id="GO:0005524">
    <property type="term" value="F:ATP binding"/>
    <property type="evidence" value="ECO:0007669"/>
    <property type="project" value="InterPro"/>
</dbReference>
<dbReference type="GO" id="GO:0004674">
    <property type="term" value="F:protein serine/threonine kinase activity"/>
    <property type="evidence" value="ECO:0007669"/>
    <property type="project" value="InterPro"/>
</dbReference>
<dbReference type="InterPro" id="IPR000719">
    <property type="entry name" value="Prot_kinase_dom"/>
</dbReference>
<keyword evidence="2" id="KW-0808">Transferase</keyword>